<dbReference type="InterPro" id="IPR025533">
    <property type="entry name" value="DUF4419"/>
</dbReference>
<comment type="caution">
    <text evidence="1">The sequence shown here is derived from an EMBL/GenBank/DDBJ whole genome shotgun (WGS) entry which is preliminary data.</text>
</comment>
<reference evidence="1 2" key="1">
    <citation type="submission" date="2017-12" db="EMBL/GenBank/DDBJ databases">
        <title>Comparative genomics of Botrytis spp.</title>
        <authorList>
            <person name="Valero-Jimenez C.A."/>
            <person name="Tapia P."/>
            <person name="Veloso J."/>
            <person name="Silva-Moreno E."/>
            <person name="Staats M."/>
            <person name="Valdes J.H."/>
            <person name="Van Kan J.A.L."/>
        </authorList>
    </citation>
    <scope>NUCLEOTIDE SEQUENCE [LARGE SCALE GENOMIC DNA]</scope>
    <source>
        <strain evidence="1 2">MUCL435</strain>
    </source>
</reference>
<evidence type="ECO:0000313" key="1">
    <source>
        <dbReference type="EMBL" id="THV48318.1"/>
    </source>
</evidence>
<keyword evidence="2" id="KW-1185">Reference proteome</keyword>
<dbReference type="EMBL" id="PQXL01000255">
    <property type="protein sequence ID" value="THV48318.1"/>
    <property type="molecule type" value="Genomic_DNA"/>
</dbReference>
<gene>
    <name evidence="1" type="ORF">BGAL_0255g00040</name>
</gene>
<name>A0A4S8QT64_9HELO</name>
<dbReference type="Proteomes" id="UP000308671">
    <property type="component" value="Unassembled WGS sequence"/>
</dbReference>
<dbReference type="PANTHER" id="PTHR31252:SF11">
    <property type="entry name" value="DUF4419 DOMAIN-CONTAINING PROTEIN"/>
    <property type="match status" value="1"/>
</dbReference>
<accession>A0A4S8QT64</accession>
<evidence type="ECO:0000313" key="2">
    <source>
        <dbReference type="Proteomes" id="UP000308671"/>
    </source>
</evidence>
<sequence length="388" mass="43796">MPVTIKVAKHDAEPFLPNWRDPPQPGFRTIAAPVQDPDRSFLRDLLQDLAPKNPKAPENSKSNSTIIQSTLTEEIASKILPSGNGLVHTCLEAYNRHRHLVLRPDDIWIAIVTQFSFYVNKHSEELRSFFVAHEGKKELVVRQSHFDFTIFTTNMAKMIQDNIVDKSFQSWILPAFSTTTRIDNIVCSSVMMSAMKKYFDYRCDILCGIPTVTLLGEVSDWEEILRRLDKLESFGPAHQELIHWKEMLAPVIQNMILTFENPGAIAQVDFWSKIVHVYNLSGGSSLTGWLTVFCLFNEDGDWKGGDRSSGQNTFLTREPPKYPIIKTQDIPTGKCEVNVRISGDMNVNAMIVAGLVGASLSSQDGDDETLDTVQPYPAWCIFELNDDK</sequence>
<dbReference type="Pfam" id="PF14388">
    <property type="entry name" value="DUF4419"/>
    <property type="match status" value="1"/>
</dbReference>
<protein>
    <submittedName>
        <fullName evidence="1">Uncharacterized protein</fullName>
    </submittedName>
</protein>
<organism evidence="1 2">
    <name type="scientific">Botrytis galanthina</name>
    <dbReference type="NCBI Taxonomy" id="278940"/>
    <lineage>
        <taxon>Eukaryota</taxon>
        <taxon>Fungi</taxon>
        <taxon>Dikarya</taxon>
        <taxon>Ascomycota</taxon>
        <taxon>Pezizomycotina</taxon>
        <taxon>Leotiomycetes</taxon>
        <taxon>Helotiales</taxon>
        <taxon>Sclerotiniaceae</taxon>
        <taxon>Botrytis</taxon>
    </lineage>
</organism>
<dbReference type="OrthoDB" id="9978173at2759"/>
<dbReference type="PANTHER" id="PTHR31252">
    <property type="entry name" value="DUF4419 DOMAIN-CONTAINING PROTEIN"/>
    <property type="match status" value="1"/>
</dbReference>
<dbReference type="AlphaFoldDB" id="A0A4S8QT64"/>
<proteinExistence type="predicted"/>